<evidence type="ECO:0000313" key="5">
    <source>
        <dbReference type="EMBL" id="CAL8117650.1"/>
    </source>
</evidence>
<dbReference type="Pfam" id="PF08434">
    <property type="entry name" value="CLCA"/>
    <property type="match status" value="1"/>
</dbReference>
<feature type="domain" description="Calcium-activated chloride channel N-terminal" evidence="4">
    <location>
        <begin position="27"/>
        <end position="297"/>
    </location>
</feature>
<sequence>MNFNHFVRKLRLIAIVLFCVGRTLDAISLDEEGYYDIVIAVNEKTAQNTNEKYLENLKKGVQDLSDAIHESTGGNFSIRSVDIVLPDHWQIDPDAFATTQHYHNADIRIYHEYQAPETINPTLCGYPGRYIELPYNFFDEEETGPYGLTGKALLTLWARYRWGVHEEHGYPDDPLFPYFWKAYRLPEEPEIVPEDYRVTNCANTQVKGKFENLAGEACNATEDGLHPPPADCRFIPDEANQTATTSLMSFHFIRSLTNFCDADTHNKRAPTRQNLYCRYLSIWEVMRESMDFKALKPNNANTRRPINYRILKQVSTPLLYILSDGVFTPPEPVINGVAAGLDSIFNETRNWNVLASTNIFPSEKRTDSYDALYPLNFPWFEREKFVESFKNGFGQRDAFRTFAAAIQDIGTEVKERRHKAGAIILVLKFGEPYDYFFPAYESEVLGTILEQNIRVFSLEGSDYNTLEPALKRISDLSGGMHFLIGTGEDDETNVATVISEIDEILKAGSLPPSRYRVVHKDSIMYDSRNTGTPFPISVPYSNVKKLMFFISMLNTGTAYSQAITKGPENVNLPSFSQTYNWGKSEFSIAQYIAEIEQSFSEPTEWEYSYQCGSTECYSMMVAIVELEEAPSSPIPGEDIEITVTTSSEEDSIADLNVESATSLKGTEFAIYARLEKNGHPINSPNLTVTAYVSFFSDDVGFGGFYPKIVPLVDDGAGNPDLTANDGIYSGSTLPISYPGGERGVYQITVSASHKPQQEEGDKAVVILQTQGNSTKTSPLPVDQVSIRCGSGYQGCFSERVTEPFMKYADRKKRMEFRGTDTFYPGLKAAASRIFDLKVEPVPNSINNYQFSWTEPKMMSEYGAVRANSYEIYYTEDFNKIFSTVTDMNRLVGLPTPISPGRVLTHNADIEAGLKLYFVMRAIAQENAPTPVLSNVIFLHAQNPYPTTTTTTPNPDATSSTTASPTTTSMLPTKEPTSTTVPSLSTTTPTTLATSSTTRRTTTRTTTTTTSTTPPTTTIKFETTTQKKKSWIKSTGAIAVFTTFGVVTLALIGGGFVYFKIVHGG</sequence>
<dbReference type="Proteomes" id="UP001642540">
    <property type="component" value="Unassembled WGS sequence"/>
</dbReference>
<keyword evidence="6" id="KW-1185">Reference proteome</keyword>
<evidence type="ECO:0000256" key="2">
    <source>
        <dbReference type="SAM" id="Phobius"/>
    </source>
</evidence>
<evidence type="ECO:0000256" key="1">
    <source>
        <dbReference type="SAM" id="MobiDB-lite"/>
    </source>
</evidence>
<reference evidence="5 6" key="1">
    <citation type="submission" date="2024-08" db="EMBL/GenBank/DDBJ databases">
        <authorList>
            <person name="Cucini C."/>
            <person name="Frati F."/>
        </authorList>
    </citation>
    <scope>NUCLEOTIDE SEQUENCE [LARGE SCALE GENOMIC DNA]</scope>
</reference>
<keyword evidence="2" id="KW-0472">Membrane</keyword>
<feature type="signal peptide" evidence="3">
    <location>
        <begin position="1"/>
        <end position="26"/>
    </location>
</feature>
<protein>
    <recommendedName>
        <fullName evidence="4">Calcium-activated chloride channel N-terminal domain-containing protein</fullName>
    </recommendedName>
</protein>
<feature type="compositionally biased region" description="Low complexity" evidence="1">
    <location>
        <begin position="946"/>
        <end position="968"/>
    </location>
</feature>
<evidence type="ECO:0000259" key="4">
    <source>
        <dbReference type="Pfam" id="PF08434"/>
    </source>
</evidence>
<keyword evidence="3" id="KW-0732">Signal</keyword>
<feature type="compositionally biased region" description="Low complexity" evidence="1">
    <location>
        <begin position="975"/>
        <end position="1015"/>
    </location>
</feature>
<evidence type="ECO:0000256" key="3">
    <source>
        <dbReference type="SAM" id="SignalP"/>
    </source>
</evidence>
<keyword evidence="2" id="KW-1133">Transmembrane helix</keyword>
<organism evidence="5 6">
    <name type="scientific">Orchesella dallaii</name>
    <dbReference type="NCBI Taxonomy" id="48710"/>
    <lineage>
        <taxon>Eukaryota</taxon>
        <taxon>Metazoa</taxon>
        <taxon>Ecdysozoa</taxon>
        <taxon>Arthropoda</taxon>
        <taxon>Hexapoda</taxon>
        <taxon>Collembola</taxon>
        <taxon>Entomobryomorpha</taxon>
        <taxon>Entomobryoidea</taxon>
        <taxon>Orchesellidae</taxon>
        <taxon>Orchesellinae</taxon>
        <taxon>Orchesella</taxon>
    </lineage>
</organism>
<feature type="transmembrane region" description="Helical" evidence="2">
    <location>
        <begin position="1035"/>
        <end position="1058"/>
    </location>
</feature>
<evidence type="ECO:0000313" key="6">
    <source>
        <dbReference type="Proteomes" id="UP001642540"/>
    </source>
</evidence>
<dbReference type="EMBL" id="CAXLJM020000055">
    <property type="protein sequence ID" value="CAL8117650.1"/>
    <property type="molecule type" value="Genomic_DNA"/>
</dbReference>
<feature type="region of interest" description="Disordered" evidence="1">
    <location>
        <begin position="946"/>
        <end position="1015"/>
    </location>
</feature>
<name>A0ABP1R8T9_9HEXA</name>
<keyword evidence="2" id="KW-0812">Transmembrane</keyword>
<comment type="caution">
    <text evidence="5">The sequence shown here is derived from an EMBL/GenBank/DDBJ whole genome shotgun (WGS) entry which is preliminary data.</text>
</comment>
<dbReference type="InterPro" id="IPR013642">
    <property type="entry name" value="CLCA_N"/>
</dbReference>
<gene>
    <name evidence="5" type="ORF">ODALV1_LOCUS17794</name>
</gene>
<accession>A0ABP1R8T9</accession>
<proteinExistence type="predicted"/>
<feature type="chain" id="PRO_5047318425" description="Calcium-activated chloride channel N-terminal domain-containing protein" evidence="3">
    <location>
        <begin position="27"/>
        <end position="1064"/>
    </location>
</feature>